<dbReference type="GO" id="GO:0005829">
    <property type="term" value="C:cytosol"/>
    <property type="evidence" value="ECO:0007669"/>
    <property type="project" value="TreeGrafter"/>
</dbReference>
<dbReference type="InterPro" id="IPR051786">
    <property type="entry name" value="ASN_synthetase/amidase"/>
</dbReference>
<dbReference type="InterPro" id="IPR029055">
    <property type="entry name" value="Ntn_hydrolases_N"/>
</dbReference>
<evidence type="ECO:0000256" key="2">
    <source>
        <dbReference type="ARBA" id="ARBA00022741"/>
    </source>
</evidence>
<dbReference type="InterPro" id="IPR001962">
    <property type="entry name" value="Asn_synthase"/>
</dbReference>
<comment type="similarity">
    <text evidence="1">Belongs to the asparagine synthetase family.</text>
</comment>
<dbReference type="CDD" id="cd01991">
    <property type="entry name" value="Asn_synthase_B_C"/>
    <property type="match status" value="1"/>
</dbReference>
<feature type="domain" description="Glutamine amidotransferase type-2" evidence="5">
    <location>
        <begin position="2"/>
        <end position="211"/>
    </location>
</feature>
<dbReference type="AlphaFoldDB" id="A0A0F9V5T8"/>
<dbReference type="PANTHER" id="PTHR43284:SF1">
    <property type="entry name" value="ASPARAGINE SYNTHETASE"/>
    <property type="match status" value="1"/>
</dbReference>
<dbReference type="SUPFAM" id="SSF52402">
    <property type="entry name" value="Adenine nucleotide alpha hydrolases-like"/>
    <property type="match status" value="1"/>
</dbReference>
<reference evidence="6" key="1">
    <citation type="journal article" date="2015" name="Nature">
        <title>Complex archaea that bridge the gap between prokaryotes and eukaryotes.</title>
        <authorList>
            <person name="Spang A."/>
            <person name="Saw J.H."/>
            <person name="Jorgensen S.L."/>
            <person name="Zaremba-Niedzwiedzka K."/>
            <person name="Martijn J."/>
            <person name="Lind A.E."/>
            <person name="van Eijk R."/>
            <person name="Schleper C."/>
            <person name="Guy L."/>
            <person name="Ettema T.J."/>
        </authorList>
    </citation>
    <scope>NUCLEOTIDE SEQUENCE</scope>
</reference>
<dbReference type="Gene3D" id="3.60.20.10">
    <property type="entry name" value="Glutamine Phosphoribosylpyrophosphate, subunit 1, domain 1"/>
    <property type="match status" value="1"/>
</dbReference>
<dbReference type="CDD" id="cd00712">
    <property type="entry name" value="AsnB"/>
    <property type="match status" value="1"/>
</dbReference>
<accession>A0A0F9V5T8</accession>
<protein>
    <recommendedName>
        <fullName evidence="5">Glutamine amidotransferase type-2 domain-containing protein</fullName>
    </recommendedName>
</protein>
<dbReference type="GO" id="GO:0004066">
    <property type="term" value="F:asparagine synthase (glutamine-hydrolyzing) activity"/>
    <property type="evidence" value="ECO:0007669"/>
    <property type="project" value="InterPro"/>
</dbReference>
<keyword evidence="2" id="KW-0547">Nucleotide-binding</keyword>
<evidence type="ECO:0000313" key="6">
    <source>
        <dbReference type="EMBL" id="KKN95062.1"/>
    </source>
</evidence>
<dbReference type="GO" id="GO:0006529">
    <property type="term" value="P:asparagine biosynthetic process"/>
    <property type="evidence" value="ECO:0007669"/>
    <property type="project" value="InterPro"/>
</dbReference>
<dbReference type="PIRSF" id="PIRSF001589">
    <property type="entry name" value="Asn_synthetase_glu-h"/>
    <property type="match status" value="1"/>
</dbReference>
<evidence type="ECO:0000259" key="5">
    <source>
        <dbReference type="PROSITE" id="PS51278"/>
    </source>
</evidence>
<keyword evidence="3" id="KW-0067">ATP-binding</keyword>
<dbReference type="Gene3D" id="3.40.50.620">
    <property type="entry name" value="HUPs"/>
    <property type="match status" value="1"/>
</dbReference>
<sequence>MCGICGFVSSEQRIEVIEEMVRAIAHRGPDSQNHWTDGDVALGHARLSILDLSEAANQPMASPDQRFVMVYNGEIYNFQDIRKELQALGHVFTSHGDSEVLLQGFSRWGDEVFPRLNGMFAVAFWDRREKRLTLARDRFGIKPLYYAHHSSGAITFGSEIKAILLSAPDLTTIDLQGLLEYFFFQTPLGQSTFYQGIRYLLPGHILHYANRNYTTKQYWSPLDVPPCSDSESVAIERIGELFEEAVLAHLVSDVPVGLFLSGGIDSSSIAMIAGRRMGKQLSTFSVDFDFAESSELPLAKRVAESAGTQHHEMHVGSGELISVLHRLTLAHDQPFGDAANIPLYLLAEAVSGKIKVVLQGDGGDEVLGGYQRYQHLLMLDKYARKGRCFLAPLYHSNIYKLMPKRYQKWFEQAFAKDRARRCAILTGLDKNEIPWGVFAPAFLEQLSQLDPYQRHRELLRDFEPGMDRLQQALLLDTLVLLPDKFLEKVDKPTMAHSLEVRVPFLDKGFSEYVLSLPSEYKVHKGEKKHLFRKAMRGIVPDFVLDAPKKGFGVPYSRWLSNCLKEPVLDLADSSCVRDLGLFDMKLLKKTIDSGLQGNQRAASFVWLFYRLADWLQSYSVTL</sequence>
<dbReference type="GO" id="GO:0005524">
    <property type="term" value="F:ATP binding"/>
    <property type="evidence" value="ECO:0007669"/>
    <property type="project" value="UniProtKB-KW"/>
</dbReference>
<dbReference type="InterPro" id="IPR033738">
    <property type="entry name" value="AsnB_N"/>
</dbReference>
<evidence type="ECO:0000256" key="1">
    <source>
        <dbReference type="ARBA" id="ARBA00005752"/>
    </source>
</evidence>
<dbReference type="InterPro" id="IPR006426">
    <property type="entry name" value="Asn_synth_AEB"/>
</dbReference>
<name>A0A0F9V5T8_9ZZZZ</name>
<evidence type="ECO:0000256" key="3">
    <source>
        <dbReference type="ARBA" id="ARBA00022840"/>
    </source>
</evidence>
<keyword evidence="4" id="KW-0315">Glutamine amidotransferase</keyword>
<proteinExistence type="inferred from homology"/>
<gene>
    <name evidence="6" type="ORF">LCGC14_0181300</name>
</gene>
<dbReference type="SUPFAM" id="SSF56235">
    <property type="entry name" value="N-terminal nucleophile aminohydrolases (Ntn hydrolases)"/>
    <property type="match status" value="1"/>
</dbReference>
<dbReference type="PANTHER" id="PTHR43284">
    <property type="entry name" value="ASPARAGINE SYNTHETASE (GLUTAMINE-HYDROLYZING)"/>
    <property type="match status" value="1"/>
</dbReference>
<organism evidence="6">
    <name type="scientific">marine sediment metagenome</name>
    <dbReference type="NCBI Taxonomy" id="412755"/>
    <lineage>
        <taxon>unclassified sequences</taxon>
        <taxon>metagenomes</taxon>
        <taxon>ecological metagenomes</taxon>
    </lineage>
</organism>
<comment type="caution">
    <text evidence="6">The sequence shown here is derived from an EMBL/GenBank/DDBJ whole genome shotgun (WGS) entry which is preliminary data.</text>
</comment>
<dbReference type="InterPro" id="IPR017932">
    <property type="entry name" value="GATase_2_dom"/>
</dbReference>
<dbReference type="InterPro" id="IPR014729">
    <property type="entry name" value="Rossmann-like_a/b/a_fold"/>
</dbReference>
<dbReference type="NCBIfam" id="TIGR01536">
    <property type="entry name" value="asn_synth_AEB"/>
    <property type="match status" value="1"/>
</dbReference>
<evidence type="ECO:0000256" key="4">
    <source>
        <dbReference type="ARBA" id="ARBA00022962"/>
    </source>
</evidence>
<dbReference type="Pfam" id="PF13522">
    <property type="entry name" value="GATase_6"/>
    <property type="match status" value="1"/>
</dbReference>
<dbReference type="EMBL" id="LAZR01000073">
    <property type="protein sequence ID" value="KKN95062.1"/>
    <property type="molecule type" value="Genomic_DNA"/>
</dbReference>
<dbReference type="Pfam" id="PF00733">
    <property type="entry name" value="Asn_synthase"/>
    <property type="match status" value="1"/>
</dbReference>
<dbReference type="PROSITE" id="PS51278">
    <property type="entry name" value="GATASE_TYPE_2"/>
    <property type="match status" value="1"/>
</dbReference>